<dbReference type="AlphaFoldDB" id="A0A934RT94"/>
<dbReference type="Proteomes" id="UP000604083">
    <property type="component" value="Unassembled WGS sequence"/>
</dbReference>
<organism evidence="1 2">
    <name type="scientific">Roseibacillus ishigakijimensis</name>
    <dbReference type="NCBI Taxonomy" id="454146"/>
    <lineage>
        <taxon>Bacteria</taxon>
        <taxon>Pseudomonadati</taxon>
        <taxon>Verrucomicrobiota</taxon>
        <taxon>Verrucomicrobiia</taxon>
        <taxon>Verrucomicrobiales</taxon>
        <taxon>Verrucomicrobiaceae</taxon>
        <taxon>Roseibacillus</taxon>
    </lineage>
</organism>
<dbReference type="SUPFAM" id="SSF103084">
    <property type="entry name" value="Holliday junction resolvase RusA"/>
    <property type="match status" value="1"/>
</dbReference>
<accession>A0A934RT94</accession>
<dbReference type="GO" id="GO:0006281">
    <property type="term" value="P:DNA repair"/>
    <property type="evidence" value="ECO:0007669"/>
    <property type="project" value="InterPro"/>
</dbReference>
<dbReference type="InterPro" id="IPR008822">
    <property type="entry name" value="Endonuclease_RusA-like"/>
</dbReference>
<keyword evidence="2" id="KW-1185">Reference proteome</keyword>
<dbReference type="InterPro" id="IPR036614">
    <property type="entry name" value="RusA-like_sf"/>
</dbReference>
<protein>
    <submittedName>
        <fullName evidence="1">RusA family crossover junction endodeoxyribonuclease</fullName>
    </submittedName>
</protein>
<evidence type="ECO:0000313" key="2">
    <source>
        <dbReference type="Proteomes" id="UP000604083"/>
    </source>
</evidence>
<comment type="caution">
    <text evidence="1">The sequence shown here is derived from an EMBL/GenBank/DDBJ whole genome shotgun (WGS) entry which is preliminary data.</text>
</comment>
<dbReference type="EMBL" id="JAENIO010000038">
    <property type="protein sequence ID" value="MBK1835033.1"/>
    <property type="molecule type" value="Genomic_DNA"/>
</dbReference>
<reference evidence="1" key="1">
    <citation type="submission" date="2021-01" db="EMBL/GenBank/DDBJ databases">
        <title>Modified the classification status of verrucomicrobia.</title>
        <authorList>
            <person name="Feng X."/>
        </authorList>
    </citation>
    <scope>NUCLEOTIDE SEQUENCE</scope>
    <source>
        <strain evidence="1">KCTC 12986</strain>
    </source>
</reference>
<name>A0A934RT94_9BACT</name>
<dbReference type="RefSeq" id="WP_200392468.1">
    <property type="nucleotide sequence ID" value="NZ_JAENIO010000038.1"/>
</dbReference>
<sequence length="162" mass="18329">MTIANEMKQVRFFLSLDPPTATAQQKGERVVPGKGGKHFVVHYKKQSLKDAEKLFKTLLLPFKPAKPIEGAVRVSCEWIFPWRKSERKTVRRAFSAIPKTTKPDAGNSNKLLIDCMTDLGFWGDDSQVFDESARKYWGEEPGIFIQIEHGGELGFVRKGGLF</sequence>
<gene>
    <name evidence="1" type="ORF">JIN78_13260</name>
</gene>
<dbReference type="Pfam" id="PF05866">
    <property type="entry name" value="RusA"/>
    <property type="match status" value="1"/>
</dbReference>
<proteinExistence type="predicted"/>
<dbReference type="GO" id="GO:0006310">
    <property type="term" value="P:DNA recombination"/>
    <property type="evidence" value="ECO:0007669"/>
    <property type="project" value="InterPro"/>
</dbReference>
<dbReference type="Gene3D" id="3.30.1330.70">
    <property type="entry name" value="Holliday junction resolvase RusA"/>
    <property type="match status" value="1"/>
</dbReference>
<dbReference type="GO" id="GO:0000287">
    <property type="term" value="F:magnesium ion binding"/>
    <property type="evidence" value="ECO:0007669"/>
    <property type="project" value="InterPro"/>
</dbReference>
<evidence type="ECO:0000313" key="1">
    <source>
        <dbReference type="EMBL" id="MBK1835033.1"/>
    </source>
</evidence>